<protein>
    <recommendedName>
        <fullName evidence="3">Polyketide cyclase / dehydrase and lipid transport</fullName>
    </recommendedName>
</protein>
<dbReference type="AlphaFoldDB" id="A0A058ZJ15"/>
<proteinExistence type="predicted"/>
<evidence type="ECO:0008006" key="3">
    <source>
        <dbReference type="Google" id="ProtNLM"/>
    </source>
</evidence>
<name>A0A058ZJ15_9RHOB</name>
<organism evidence="1 2">
    <name type="scientific">Actibacterium atlanticum</name>
    <dbReference type="NCBI Taxonomy" id="1461693"/>
    <lineage>
        <taxon>Bacteria</taxon>
        <taxon>Pseudomonadati</taxon>
        <taxon>Pseudomonadota</taxon>
        <taxon>Alphaproteobacteria</taxon>
        <taxon>Rhodobacterales</taxon>
        <taxon>Roseobacteraceae</taxon>
        <taxon>Actibacterium</taxon>
    </lineage>
</organism>
<gene>
    <name evidence="1" type="ORF">ATO10_13504</name>
</gene>
<dbReference type="RefSeq" id="WP_035252473.1">
    <property type="nucleotide sequence ID" value="NZ_AQQY01000010.1"/>
</dbReference>
<evidence type="ECO:0000313" key="1">
    <source>
        <dbReference type="EMBL" id="KCV81200.1"/>
    </source>
</evidence>
<dbReference type="CDD" id="cd07812">
    <property type="entry name" value="SRPBCC"/>
    <property type="match status" value="1"/>
</dbReference>
<dbReference type="STRING" id="1461693.ATO10_13504"/>
<evidence type="ECO:0000313" key="2">
    <source>
        <dbReference type="Proteomes" id="UP000024836"/>
    </source>
</evidence>
<dbReference type="Proteomes" id="UP000024836">
    <property type="component" value="Unassembled WGS sequence"/>
</dbReference>
<dbReference type="InterPro" id="IPR019587">
    <property type="entry name" value="Polyketide_cyclase/dehydratase"/>
</dbReference>
<sequence length="159" mass="18213">MKFTTKEDIEAPIDQVFAVLSDFESYERAILRRGADLNRIDDLTAPGVGMRWLCKFKYRGRFRTLTADLVEFDPDEVIKLKTHSNGIDGMFQIELLKLSQRHTRLSVVMEMKPNTLTARLFLQSLRLAKSGLTRKFKKSVHDYAEELEARLGGNTVGFA</sequence>
<dbReference type="SUPFAM" id="SSF55961">
    <property type="entry name" value="Bet v1-like"/>
    <property type="match status" value="1"/>
</dbReference>
<dbReference type="OrthoDB" id="7860307at2"/>
<dbReference type="eggNOG" id="COG3427">
    <property type="taxonomic scope" value="Bacteria"/>
</dbReference>
<reference evidence="1 2" key="1">
    <citation type="submission" date="2013-04" db="EMBL/GenBank/DDBJ databases">
        <title>Shimia sp. 22II-S11-Z10 Genome Sequencing.</title>
        <authorList>
            <person name="Lai Q."/>
            <person name="Li G."/>
            <person name="Shao Z."/>
        </authorList>
    </citation>
    <scope>NUCLEOTIDE SEQUENCE [LARGE SCALE GENOMIC DNA]</scope>
    <source>
        <strain evidence="2">22II-S11-Z10</strain>
    </source>
</reference>
<dbReference type="Gene3D" id="3.30.530.20">
    <property type="match status" value="1"/>
</dbReference>
<accession>A0A058ZJ15</accession>
<keyword evidence="2" id="KW-1185">Reference proteome</keyword>
<dbReference type="Pfam" id="PF10604">
    <property type="entry name" value="Polyketide_cyc2"/>
    <property type="match status" value="1"/>
</dbReference>
<dbReference type="InterPro" id="IPR023393">
    <property type="entry name" value="START-like_dom_sf"/>
</dbReference>
<dbReference type="EMBL" id="AQQY01000010">
    <property type="protein sequence ID" value="KCV81200.1"/>
    <property type="molecule type" value="Genomic_DNA"/>
</dbReference>
<comment type="caution">
    <text evidence="1">The sequence shown here is derived from an EMBL/GenBank/DDBJ whole genome shotgun (WGS) entry which is preliminary data.</text>
</comment>